<name>A0A0K0D5T0_ANGCA</name>
<dbReference type="AlphaFoldDB" id="A0A0K0D5T0"/>
<dbReference type="WBParaSite" id="ACAC_0000542501-mRNA-1">
    <property type="protein sequence ID" value="ACAC_0000542501-mRNA-1"/>
    <property type="gene ID" value="ACAC_0000542501"/>
</dbReference>
<evidence type="ECO:0000313" key="1">
    <source>
        <dbReference type="Proteomes" id="UP000035642"/>
    </source>
</evidence>
<protein>
    <submittedName>
        <fullName evidence="2">Uncharacterized protein</fullName>
    </submittedName>
</protein>
<organism evidence="1 2">
    <name type="scientific">Angiostrongylus cantonensis</name>
    <name type="common">Rat lungworm</name>
    <dbReference type="NCBI Taxonomy" id="6313"/>
    <lineage>
        <taxon>Eukaryota</taxon>
        <taxon>Metazoa</taxon>
        <taxon>Ecdysozoa</taxon>
        <taxon>Nematoda</taxon>
        <taxon>Chromadorea</taxon>
        <taxon>Rhabditida</taxon>
        <taxon>Rhabditina</taxon>
        <taxon>Rhabditomorpha</taxon>
        <taxon>Strongyloidea</taxon>
        <taxon>Metastrongylidae</taxon>
        <taxon>Angiostrongylus</taxon>
    </lineage>
</organism>
<proteinExistence type="predicted"/>
<evidence type="ECO:0000313" key="2">
    <source>
        <dbReference type="WBParaSite" id="ACAC_0000542501-mRNA-1"/>
    </source>
</evidence>
<reference evidence="2" key="2">
    <citation type="submission" date="2017-02" db="UniProtKB">
        <authorList>
            <consortium name="WormBaseParasite"/>
        </authorList>
    </citation>
    <scope>IDENTIFICATION</scope>
</reference>
<keyword evidence="1" id="KW-1185">Reference proteome</keyword>
<dbReference type="Proteomes" id="UP000035642">
    <property type="component" value="Unassembled WGS sequence"/>
</dbReference>
<reference evidence="1" key="1">
    <citation type="submission" date="2012-09" db="EMBL/GenBank/DDBJ databases">
        <authorList>
            <person name="Martin A.A."/>
        </authorList>
    </citation>
    <scope>NUCLEOTIDE SEQUENCE</scope>
</reference>
<accession>A0A0K0D5T0</accession>
<sequence length="86" mass="9594">MTSESYFHNSNSEVMRAKCTHWVSELTLRSAQLAMNILTINPLGKRETARLPSNVEHVGDDVDDAKGVRILIDRFDRGVCVPAVPL</sequence>